<evidence type="ECO:0000313" key="2">
    <source>
        <dbReference type="Proteomes" id="UP001558850"/>
    </source>
</evidence>
<comment type="caution">
    <text evidence="1">The sequence shown here is derived from an EMBL/GenBank/DDBJ whole genome shotgun (WGS) entry which is preliminary data.</text>
</comment>
<protein>
    <submittedName>
        <fullName evidence="1">Uncharacterized protein</fullName>
    </submittedName>
</protein>
<proteinExistence type="predicted"/>
<evidence type="ECO:0000313" key="1">
    <source>
        <dbReference type="EMBL" id="MEX3933260.1"/>
    </source>
</evidence>
<name>A0ACC6U185_9BURK</name>
<dbReference type="Proteomes" id="UP001558850">
    <property type="component" value="Unassembled WGS sequence"/>
</dbReference>
<accession>A0ACC6U185</accession>
<sequence>MTGDQNDTFARLKTALPQRWFGSTSDSMPVVDSILTGIATGLSFIYSLYAYAKNQTRIKTSSDGYLDLIASDFFGSTVQRKANQSDASFLATIIANMFRERATRNGIIKVLQDITGRTPTIIEPMRPADTGVYGGPLIGYSAAGAYGSMLMPYQAFVIAYRPAGVGIPSVAGYGIPTGAYSTASQAEWSSLSMVQNDVTDADIYAAIDQTKAAGTIIWTAIAANPRPPVTYLDSTFVLDQSQLL</sequence>
<dbReference type="EMBL" id="JBFRCH010000007">
    <property type="protein sequence ID" value="MEX3933260.1"/>
    <property type="molecule type" value="Genomic_DNA"/>
</dbReference>
<reference evidence="1" key="1">
    <citation type="submission" date="2024-07" db="EMBL/GenBank/DDBJ databases">
        <title>A survey of Mimosa microsymbionts across Brazilian biomes reveals a high diversity of Paraburkholderia nodulating endemic species, but also that Cupriavidus is common as a symbiont of widespread species.</title>
        <authorList>
            <person name="Rouws L."/>
            <person name="Barauna A."/>
            <person name="Beukes C."/>
            <person name="Rouws J.R.C."/>
            <person name="De Faria S.M."/>
            <person name="Gross E."/>
            <person name="Bueno Dos Reis Junior F."/>
            <person name="Simon M.F."/>
            <person name="Maluk M."/>
            <person name="Odee D.W."/>
            <person name="Kenicer G."/>
            <person name="Young J.P.W."/>
            <person name="Reis V.M."/>
            <person name="Zilli J."/>
            <person name="James E.K."/>
        </authorList>
    </citation>
    <scope>NUCLEOTIDE SEQUENCE</scope>
    <source>
        <strain evidence="1">EG181B</strain>
    </source>
</reference>
<keyword evidence="2" id="KW-1185">Reference proteome</keyword>
<gene>
    <name evidence="1" type="ORF">AB4Y32_15905</name>
</gene>
<organism evidence="1 2">
    <name type="scientific">Paraburkholderia phymatum</name>
    <dbReference type="NCBI Taxonomy" id="148447"/>
    <lineage>
        <taxon>Bacteria</taxon>
        <taxon>Pseudomonadati</taxon>
        <taxon>Pseudomonadota</taxon>
        <taxon>Betaproteobacteria</taxon>
        <taxon>Burkholderiales</taxon>
        <taxon>Burkholderiaceae</taxon>
        <taxon>Paraburkholderia</taxon>
    </lineage>
</organism>